<keyword evidence="4" id="KW-0804">Transcription</keyword>
<dbReference type="EMBL" id="MFGW01000233">
    <property type="protein sequence ID" value="OGF58689.1"/>
    <property type="molecule type" value="Genomic_DNA"/>
</dbReference>
<dbReference type="STRING" id="1817863.A2Y62_12875"/>
<accession>A0A1F5V5H6</accession>
<dbReference type="Pfam" id="PF00140">
    <property type="entry name" value="Sigma70_r1_2"/>
    <property type="match status" value="1"/>
</dbReference>
<evidence type="ECO:0000256" key="4">
    <source>
        <dbReference type="ARBA" id="ARBA00023163"/>
    </source>
</evidence>
<dbReference type="InterPro" id="IPR007627">
    <property type="entry name" value="RNA_pol_sigma70_r2"/>
</dbReference>
<comment type="caution">
    <text evidence="6">The sequence shown here is derived from an EMBL/GenBank/DDBJ whole genome shotgun (WGS) entry which is preliminary data.</text>
</comment>
<reference evidence="6 7" key="1">
    <citation type="journal article" date="2016" name="Nat. Commun.">
        <title>Thousands of microbial genomes shed light on interconnected biogeochemical processes in an aquifer system.</title>
        <authorList>
            <person name="Anantharaman K."/>
            <person name="Brown C.T."/>
            <person name="Hug L.A."/>
            <person name="Sharon I."/>
            <person name="Castelle C.J."/>
            <person name="Probst A.J."/>
            <person name="Thomas B.C."/>
            <person name="Singh A."/>
            <person name="Wilkins M.J."/>
            <person name="Karaoz U."/>
            <person name="Brodie E.L."/>
            <person name="Williams K.H."/>
            <person name="Hubbard S.S."/>
            <person name="Banfield J.F."/>
        </authorList>
    </citation>
    <scope>NUCLEOTIDE SEQUENCE [LARGE SCALE GENOMIC DNA]</scope>
</reference>
<dbReference type="InterPro" id="IPR009042">
    <property type="entry name" value="RNA_pol_sigma70_r1_2"/>
</dbReference>
<evidence type="ECO:0000256" key="3">
    <source>
        <dbReference type="ARBA" id="ARBA00023125"/>
    </source>
</evidence>
<dbReference type="SUPFAM" id="SSF88659">
    <property type="entry name" value="Sigma3 and sigma4 domains of RNA polymerase sigma factors"/>
    <property type="match status" value="2"/>
</dbReference>
<dbReference type="Pfam" id="PF04539">
    <property type="entry name" value="Sigma70_r3"/>
    <property type="match status" value="1"/>
</dbReference>
<keyword evidence="2" id="KW-0731">Sigma factor</keyword>
<dbReference type="GO" id="GO:0006352">
    <property type="term" value="P:DNA-templated transcription initiation"/>
    <property type="evidence" value="ECO:0007669"/>
    <property type="project" value="InterPro"/>
</dbReference>
<dbReference type="InterPro" id="IPR014284">
    <property type="entry name" value="RNA_pol_sigma-70_dom"/>
</dbReference>
<protein>
    <recommendedName>
        <fullName evidence="5">RNA polymerase sigma-70 domain-containing protein</fullName>
    </recommendedName>
</protein>
<dbReference type="InterPro" id="IPR050239">
    <property type="entry name" value="Sigma-70_RNA_pol_init_factors"/>
</dbReference>
<evidence type="ECO:0000256" key="1">
    <source>
        <dbReference type="ARBA" id="ARBA00023015"/>
    </source>
</evidence>
<evidence type="ECO:0000313" key="7">
    <source>
        <dbReference type="Proteomes" id="UP000178943"/>
    </source>
</evidence>
<dbReference type="SUPFAM" id="SSF88946">
    <property type="entry name" value="Sigma2 domain of RNA polymerase sigma factors"/>
    <property type="match status" value="1"/>
</dbReference>
<organism evidence="6 7">
    <name type="scientific">Candidatus Fischerbacteria bacterium RBG_13_37_8</name>
    <dbReference type="NCBI Taxonomy" id="1817863"/>
    <lineage>
        <taxon>Bacteria</taxon>
        <taxon>Candidatus Fischeribacteriota</taxon>
    </lineage>
</organism>
<dbReference type="InterPro" id="IPR007624">
    <property type="entry name" value="RNA_pol_sigma70_r3"/>
</dbReference>
<proteinExistence type="predicted"/>
<dbReference type="InterPro" id="IPR036388">
    <property type="entry name" value="WH-like_DNA-bd_sf"/>
</dbReference>
<dbReference type="NCBIfam" id="TIGR02937">
    <property type="entry name" value="sigma70-ECF"/>
    <property type="match status" value="1"/>
</dbReference>
<evidence type="ECO:0000313" key="6">
    <source>
        <dbReference type="EMBL" id="OGF58689.1"/>
    </source>
</evidence>
<dbReference type="AlphaFoldDB" id="A0A1F5V5H6"/>
<dbReference type="Proteomes" id="UP000178943">
    <property type="component" value="Unassembled WGS sequence"/>
</dbReference>
<evidence type="ECO:0000256" key="2">
    <source>
        <dbReference type="ARBA" id="ARBA00023082"/>
    </source>
</evidence>
<dbReference type="InterPro" id="IPR013324">
    <property type="entry name" value="RNA_pol_sigma_r3/r4-like"/>
</dbReference>
<keyword evidence="1" id="KW-0805">Transcription regulation</keyword>
<dbReference type="GO" id="GO:0003677">
    <property type="term" value="F:DNA binding"/>
    <property type="evidence" value="ECO:0007669"/>
    <property type="project" value="UniProtKB-KW"/>
</dbReference>
<dbReference type="InterPro" id="IPR007630">
    <property type="entry name" value="RNA_pol_sigma70_r4"/>
</dbReference>
<dbReference type="Gene3D" id="1.10.10.10">
    <property type="entry name" value="Winged helix-like DNA-binding domain superfamily/Winged helix DNA-binding domain"/>
    <property type="match status" value="2"/>
</dbReference>
<dbReference type="GO" id="GO:0016987">
    <property type="term" value="F:sigma factor activity"/>
    <property type="evidence" value="ECO:0007669"/>
    <property type="project" value="UniProtKB-KW"/>
</dbReference>
<dbReference type="CDD" id="cd06171">
    <property type="entry name" value="Sigma70_r4"/>
    <property type="match status" value="1"/>
</dbReference>
<gene>
    <name evidence="6" type="ORF">A2Y62_12875</name>
</gene>
<dbReference type="PRINTS" id="PR00046">
    <property type="entry name" value="SIGMA70FCT"/>
</dbReference>
<dbReference type="Pfam" id="PF04542">
    <property type="entry name" value="Sigma70_r2"/>
    <property type="match status" value="1"/>
</dbReference>
<keyword evidence="3" id="KW-0238">DNA-binding</keyword>
<feature type="domain" description="RNA polymerase sigma-70" evidence="5">
    <location>
        <begin position="249"/>
        <end position="275"/>
    </location>
</feature>
<dbReference type="Gene3D" id="1.10.601.10">
    <property type="entry name" value="RNA Polymerase Primary Sigma Factor"/>
    <property type="match status" value="1"/>
</dbReference>
<dbReference type="PANTHER" id="PTHR30603">
    <property type="entry name" value="RNA POLYMERASE SIGMA FACTOR RPO"/>
    <property type="match status" value="1"/>
</dbReference>
<name>A0A1F5V5H6_9BACT</name>
<dbReference type="InterPro" id="IPR013325">
    <property type="entry name" value="RNA_pol_sigma_r2"/>
</dbReference>
<dbReference type="PIRSF" id="PIRSF000770">
    <property type="entry name" value="RNA_pol_sigma-SigE/K"/>
    <property type="match status" value="1"/>
</dbReference>
<evidence type="ECO:0000259" key="5">
    <source>
        <dbReference type="PROSITE" id="PS00716"/>
    </source>
</evidence>
<dbReference type="PANTHER" id="PTHR30603:SF47">
    <property type="entry name" value="RNA POLYMERASE SIGMA FACTOR SIGD, CHLOROPLASTIC"/>
    <property type="match status" value="1"/>
</dbReference>
<dbReference type="InterPro" id="IPR000943">
    <property type="entry name" value="RNA_pol_sigma70"/>
</dbReference>
<sequence>MAIKLNNKKLYKQKVSDKTMRLYLKEISKIDPITPKEEKTLAKKIQKGDEEALRKLVEANLRFVIKIAKKYRGCGLPFTDLINEGNMGLIEAAKRFDHKRNVKFTSYAVWWIRQAILHAVSDMGHSMRLPPKISNMIYKIGTTIVKQAHQLNRKPTMEEIANSLDIPQKELENILEISSNSLSINQPIDEEGDLELEDTLEQQSVPSVEESIFKNFMEGSLMECLTILDKREKQVIDLRFGLKDQKPKTLKEIGELMGLSRERVRQIEAKALEKLRNYKKCQGLQYYLN</sequence>
<dbReference type="Pfam" id="PF04545">
    <property type="entry name" value="Sigma70_r4"/>
    <property type="match status" value="1"/>
</dbReference>
<dbReference type="PROSITE" id="PS00716">
    <property type="entry name" value="SIGMA70_2"/>
    <property type="match status" value="1"/>
</dbReference>